<reference evidence="2" key="2">
    <citation type="journal article" date="2015" name="Fish Shellfish Immunol.">
        <title>Early steps in the European eel (Anguilla anguilla)-Vibrio vulnificus interaction in the gills: Role of the RtxA13 toxin.</title>
        <authorList>
            <person name="Callol A."/>
            <person name="Pajuelo D."/>
            <person name="Ebbesson L."/>
            <person name="Teles M."/>
            <person name="MacKenzie S."/>
            <person name="Amaro C."/>
        </authorList>
    </citation>
    <scope>NUCLEOTIDE SEQUENCE</scope>
</reference>
<evidence type="ECO:0000313" key="2">
    <source>
        <dbReference type="EMBL" id="JAH01611.1"/>
    </source>
</evidence>
<reference evidence="2" key="1">
    <citation type="submission" date="2014-11" db="EMBL/GenBank/DDBJ databases">
        <authorList>
            <person name="Amaro Gonzalez C."/>
        </authorList>
    </citation>
    <scope>NUCLEOTIDE SEQUENCE</scope>
</reference>
<dbReference type="AlphaFoldDB" id="A0A0E9PAB5"/>
<keyword evidence="1" id="KW-0812">Transmembrane</keyword>
<feature type="transmembrane region" description="Helical" evidence="1">
    <location>
        <begin position="6"/>
        <end position="24"/>
    </location>
</feature>
<accession>A0A0E9PAB5</accession>
<organism evidence="2">
    <name type="scientific">Anguilla anguilla</name>
    <name type="common">European freshwater eel</name>
    <name type="synonym">Muraena anguilla</name>
    <dbReference type="NCBI Taxonomy" id="7936"/>
    <lineage>
        <taxon>Eukaryota</taxon>
        <taxon>Metazoa</taxon>
        <taxon>Chordata</taxon>
        <taxon>Craniata</taxon>
        <taxon>Vertebrata</taxon>
        <taxon>Euteleostomi</taxon>
        <taxon>Actinopterygii</taxon>
        <taxon>Neopterygii</taxon>
        <taxon>Teleostei</taxon>
        <taxon>Anguilliformes</taxon>
        <taxon>Anguillidae</taxon>
        <taxon>Anguilla</taxon>
    </lineage>
</organism>
<dbReference type="EMBL" id="GBXM01106966">
    <property type="protein sequence ID" value="JAH01611.1"/>
    <property type="molecule type" value="Transcribed_RNA"/>
</dbReference>
<proteinExistence type="predicted"/>
<keyword evidence="1" id="KW-0472">Membrane</keyword>
<keyword evidence="1" id="KW-1133">Transmembrane helix</keyword>
<sequence length="57" mass="6498">MNEYFTCIFFIAQTCLCCWFIAVFRDQIKMVKDSCGKKLGNVEREGKGIAVVIQSTL</sequence>
<protein>
    <submittedName>
        <fullName evidence="2">Uncharacterized protein</fullName>
    </submittedName>
</protein>
<evidence type="ECO:0000256" key="1">
    <source>
        <dbReference type="SAM" id="Phobius"/>
    </source>
</evidence>
<name>A0A0E9PAB5_ANGAN</name>